<evidence type="ECO:0000313" key="11">
    <source>
        <dbReference type="EMBL" id="TPX10232.1"/>
    </source>
</evidence>
<name>A0A507AKQ8_9PEZI</name>
<dbReference type="OrthoDB" id="3561359at2759"/>
<evidence type="ECO:0000259" key="10">
    <source>
        <dbReference type="PROSITE" id="PS50850"/>
    </source>
</evidence>
<proteinExistence type="inferred from homology"/>
<feature type="transmembrane region" description="Helical" evidence="9">
    <location>
        <begin position="253"/>
        <end position="273"/>
    </location>
</feature>
<keyword evidence="12" id="KW-1185">Reference proteome</keyword>
<evidence type="ECO:0000256" key="2">
    <source>
        <dbReference type="ARBA" id="ARBA00004236"/>
    </source>
</evidence>
<gene>
    <name evidence="11" type="ORF">E0L32_001429</name>
</gene>
<dbReference type="PROSITE" id="PS50850">
    <property type="entry name" value="MFS"/>
    <property type="match status" value="1"/>
</dbReference>
<evidence type="ECO:0000256" key="5">
    <source>
        <dbReference type="ARBA" id="ARBA00022692"/>
    </source>
</evidence>
<evidence type="ECO:0000256" key="6">
    <source>
        <dbReference type="ARBA" id="ARBA00022989"/>
    </source>
</evidence>
<reference evidence="11 12" key="1">
    <citation type="submission" date="2019-06" db="EMBL/GenBank/DDBJ databases">
        <title>Draft genome sequence of the filamentous fungus Phialemoniopsis curvata isolated from diesel fuel.</title>
        <authorList>
            <person name="Varaljay V.A."/>
            <person name="Lyon W.J."/>
            <person name="Crouch A.L."/>
            <person name="Drake C.E."/>
            <person name="Hollomon J.M."/>
            <person name="Nadeau L.J."/>
            <person name="Nunn H.S."/>
            <person name="Stevenson B.S."/>
            <person name="Bojanowski C.L."/>
            <person name="Crookes-Goodson W.J."/>
        </authorList>
    </citation>
    <scope>NUCLEOTIDE SEQUENCE [LARGE SCALE GENOMIC DNA]</scope>
    <source>
        <strain evidence="11 12">D216</strain>
    </source>
</reference>
<feature type="transmembrane region" description="Helical" evidence="9">
    <location>
        <begin position="439"/>
        <end position="465"/>
    </location>
</feature>
<accession>A0A507AKQ8</accession>
<feature type="transmembrane region" description="Helical" evidence="9">
    <location>
        <begin position="363"/>
        <end position="387"/>
    </location>
</feature>
<comment type="subcellular location">
    <subcellularLocation>
        <location evidence="2">Cell membrane</location>
    </subcellularLocation>
    <subcellularLocation>
        <location evidence="1">Membrane</location>
        <topology evidence="1">Multi-pass membrane protein</topology>
    </subcellularLocation>
</comment>
<feature type="transmembrane region" description="Helical" evidence="9">
    <location>
        <begin position="414"/>
        <end position="433"/>
    </location>
</feature>
<dbReference type="InParanoid" id="A0A507AKQ8"/>
<keyword evidence="6 9" id="KW-1133">Transmembrane helix</keyword>
<keyword evidence="7 9" id="KW-0472">Membrane</keyword>
<dbReference type="InterPro" id="IPR011701">
    <property type="entry name" value="MFS"/>
</dbReference>
<dbReference type="PANTHER" id="PTHR23502:SF7">
    <property type="entry name" value="DRUG_PROTON ANTIPORTER YHK8-RELATED"/>
    <property type="match status" value="1"/>
</dbReference>
<feature type="transmembrane region" description="Helical" evidence="9">
    <location>
        <begin position="472"/>
        <end position="495"/>
    </location>
</feature>
<dbReference type="CDD" id="cd17323">
    <property type="entry name" value="MFS_Tpo1_MDR_like"/>
    <property type="match status" value="1"/>
</dbReference>
<feature type="transmembrane region" description="Helical" evidence="9">
    <location>
        <begin position="194"/>
        <end position="215"/>
    </location>
</feature>
<sequence length="543" mass="60600">MAESDIEKSAAPSGSVPSSEMNKMYGEKDDSQSQLSSSTLRREVSFPADTTDIEAQEPEPAMIPTANGTPPKDPYEVGWDDGDNDPMNPRSMTKARKWFIVFITSFGCFAVTNASSIYTATYTQMNAEFGSSRIVATLGLSTFVLGIAFGPMWSPLSEFFGRRPIYLVSFALFVIWLIPSAVAQNIETMLIARFFQGFTGSAFLSVAGGTVGDLFNPHEMQAAMSVFTMAPFAGPSMGPLIGGFVNYHVNWRWTHYILIIWGFLLFLGLFFFVPETYHPVLLRNKARKLRHDTGDDRWKAPIEKSHKSIARTVGLATLRPFQLLIWEPICVCLDVYSAVLLGILYLFFGAFPLVFQSNHGFNLWQIGLTFLGLLVGMMLATLTFPLWNRIRQRLIEKREQETGVKGATEPEYRLPSVMFGALLVPIGLFWFGWTTYASVHWILPIIGAGIFAAGTILAFSGIFTFFVDTYQLYAASALAANAFVRCIFAAAFPLFGLQMYEKLGYQWATSLLAFLAVAMLPFPFIFFKYGKRIRAHSRFATKA</sequence>
<dbReference type="AlphaFoldDB" id="A0A507AKQ8"/>
<dbReference type="GO" id="GO:0022857">
    <property type="term" value="F:transmembrane transporter activity"/>
    <property type="evidence" value="ECO:0007669"/>
    <property type="project" value="InterPro"/>
</dbReference>
<evidence type="ECO:0000313" key="12">
    <source>
        <dbReference type="Proteomes" id="UP000319257"/>
    </source>
</evidence>
<evidence type="ECO:0000256" key="9">
    <source>
        <dbReference type="SAM" id="Phobius"/>
    </source>
</evidence>
<dbReference type="RefSeq" id="XP_030991943.1">
    <property type="nucleotide sequence ID" value="XM_031135507.1"/>
</dbReference>
<feature type="transmembrane region" description="Helical" evidence="9">
    <location>
        <begin position="507"/>
        <end position="527"/>
    </location>
</feature>
<dbReference type="GeneID" id="41968876"/>
<evidence type="ECO:0000256" key="4">
    <source>
        <dbReference type="ARBA" id="ARBA00022475"/>
    </source>
</evidence>
<feature type="domain" description="Major facilitator superfamily (MFS) profile" evidence="10">
    <location>
        <begin position="100"/>
        <end position="533"/>
    </location>
</feature>
<keyword evidence="4" id="KW-1003">Cell membrane</keyword>
<dbReference type="FunFam" id="1.20.1250.20:FF:000082">
    <property type="entry name" value="MFS multidrug transporter, putative"/>
    <property type="match status" value="1"/>
</dbReference>
<protein>
    <recommendedName>
        <fullName evidence="10">Major facilitator superfamily (MFS) profile domain-containing protein</fullName>
    </recommendedName>
</protein>
<dbReference type="STRING" id="1093900.A0A507AKQ8"/>
<dbReference type="FunCoup" id="A0A507AKQ8">
    <property type="interactions" value="15"/>
</dbReference>
<feature type="transmembrane region" description="Helical" evidence="9">
    <location>
        <begin position="329"/>
        <end position="351"/>
    </location>
</feature>
<evidence type="ECO:0000256" key="7">
    <source>
        <dbReference type="ARBA" id="ARBA00023136"/>
    </source>
</evidence>
<feature type="region of interest" description="Disordered" evidence="8">
    <location>
        <begin position="1"/>
        <end position="85"/>
    </location>
</feature>
<dbReference type="InterPro" id="IPR020846">
    <property type="entry name" value="MFS_dom"/>
</dbReference>
<comment type="caution">
    <text evidence="11">The sequence shown here is derived from an EMBL/GenBank/DDBJ whole genome shotgun (WGS) entry which is preliminary data.</text>
</comment>
<feature type="transmembrane region" description="Helical" evidence="9">
    <location>
        <begin position="98"/>
        <end position="122"/>
    </location>
</feature>
<dbReference type="Proteomes" id="UP000319257">
    <property type="component" value="Unassembled WGS sequence"/>
</dbReference>
<dbReference type="EMBL" id="SKBQ01000005">
    <property type="protein sequence ID" value="TPX10232.1"/>
    <property type="molecule type" value="Genomic_DNA"/>
</dbReference>
<dbReference type="SUPFAM" id="SSF103473">
    <property type="entry name" value="MFS general substrate transporter"/>
    <property type="match status" value="1"/>
</dbReference>
<feature type="transmembrane region" description="Helical" evidence="9">
    <location>
        <begin position="227"/>
        <end position="247"/>
    </location>
</feature>
<dbReference type="GO" id="GO:0005886">
    <property type="term" value="C:plasma membrane"/>
    <property type="evidence" value="ECO:0007669"/>
    <property type="project" value="UniProtKB-SubCell"/>
</dbReference>
<feature type="transmembrane region" description="Helical" evidence="9">
    <location>
        <begin position="134"/>
        <end position="153"/>
    </location>
</feature>
<evidence type="ECO:0000256" key="3">
    <source>
        <dbReference type="ARBA" id="ARBA00008335"/>
    </source>
</evidence>
<dbReference type="Pfam" id="PF07690">
    <property type="entry name" value="MFS_1"/>
    <property type="match status" value="1"/>
</dbReference>
<dbReference type="Gene3D" id="1.20.1250.20">
    <property type="entry name" value="MFS general substrate transporter like domains"/>
    <property type="match status" value="1"/>
</dbReference>
<evidence type="ECO:0000256" key="8">
    <source>
        <dbReference type="SAM" id="MobiDB-lite"/>
    </source>
</evidence>
<dbReference type="PANTHER" id="PTHR23502">
    <property type="entry name" value="MAJOR FACILITATOR SUPERFAMILY"/>
    <property type="match status" value="1"/>
</dbReference>
<dbReference type="InterPro" id="IPR036259">
    <property type="entry name" value="MFS_trans_sf"/>
</dbReference>
<keyword evidence="5 9" id="KW-0812">Transmembrane</keyword>
<feature type="transmembrane region" description="Helical" evidence="9">
    <location>
        <begin position="165"/>
        <end position="182"/>
    </location>
</feature>
<evidence type="ECO:0000256" key="1">
    <source>
        <dbReference type="ARBA" id="ARBA00004141"/>
    </source>
</evidence>
<comment type="similarity">
    <text evidence="3">Belongs to the major facilitator superfamily.</text>
</comment>
<organism evidence="11 12">
    <name type="scientific">Thyridium curvatum</name>
    <dbReference type="NCBI Taxonomy" id="1093900"/>
    <lineage>
        <taxon>Eukaryota</taxon>
        <taxon>Fungi</taxon>
        <taxon>Dikarya</taxon>
        <taxon>Ascomycota</taxon>
        <taxon>Pezizomycotina</taxon>
        <taxon>Sordariomycetes</taxon>
        <taxon>Sordariomycetidae</taxon>
        <taxon>Thyridiales</taxon>
        <taxon>Thyridiaceae</taxon>
        <taxon>Thyridium</taxon>
    </lineage>
</organism>